<sequence>MEEQGITTAVLAKKIGMTPSGLNQHISGNPSVKTLEKIAEGLNVPLWSLFVSEDKIVLDEKTNEFVSFFRYKGIHYTSDTLEEFFKQVEELRIIAK</sequence>
<feature type="domain" description="HTH cro/C1-type" evidence="1">
    <location>
        <begin position="2"/>
        <end position="50"/>
    </location>
</feature>
<evidence type="ECO:0000259" key="1">
    <source>
        <dbReference type="PROSITE" id="PS50943"/>
    </source>
</evidence>
<comment type="caution">
    <text evidence="2">The sequence shown here is derived from an EMBL/GenBank/DDBJ whole genome shotgun (WGS) entry which is preliminary data.</text>
</comment>
<dbReference type="EMBL" id="JAHOEI010000007">
    <property type="protein sequence ID" value="MBV3386833.1"/>
    <property type="molecule type" value="Genomic_DNA"/>
</dbReference>
<proteinExistence type="predicted"/>
<gene>
    <name evidence="2" type="ORF">KSW82_03645</name>
</gene>
<evidence type="ECO:0000313" key="2">
    <source>
        <dbReference type="EMBL" id="MBV3386833.1"/>
    </source>
</evidence>
<accession>A0AAW4N3B5</accession>
<dbReference type="Pfam" id="PF01381">
    <property type="entry name" value="HTH_3"/>
    <property type="match status" value="1"/>
</dbReference>
<dbReference type="InterPro" id="IPR001387">
    <property type="entry name" value="Cro/C1-type_HTH"/>
</dbReference>
<dbReference type="AlphaFoldDB" id="A0AAW4N3B5"/>
<name>A0AAW4N3B5_9BACT</name>
<protein>
    <submittedName>
        <fullName evidence="2">Helix-turn-helix domain-containing protein</fullName>
    </submittedName>
</protein>
<reference evidence="2" key="1">
    <citation type="submission" date="2021-06" db="EMBL/GenBank/DDBJ databases">
        <title>Collection of gut derived symbiotic bacterial strains cultured from healthy donors.</title>
        <authorList>
            <person name="Lin H."/>
            <person name="Littmann E."/>
            <person name="Pamer E.G."/>
        </authorList>
    </citation>
    <scope>NUCLEOTIDE SEQUENCE</scope>
    <source>
        <strain evidence="2">MSK.21.74</strain>
    </source>
</reference>
<dbReference type="Proteomes" id="UP001196765">
    <property type="component" value="Unassembled WGS sequence"/>
</dbReference>
<evidence type="ECO:0000313" key="3">
    <source>
        <dbReference type="Proteomes" id="UP001196765"/>
    </source>
</evidence>
<dbReference type="CDD" id="cd00093">
    <property type="entry name" value="HTH_XRE"/>
    <property type="match status" value="1"/>
</dbReference>
<dbReference type="PROSITE" id="PS50943">
    <property type="entry name" value="HTH_CROC1"/>
    <property type="match status" value="1"/>
</dbReference>
<organism evidence="2 3">
    <name type="scientific">Segatella copri</name>
    <dbReference type="NCBI Taxonomy" id="165179"/>
    <lineage>
        <taxon>Bacteria</taxon>
        <taxon>Pseudomonadati</taxon>
        <taxon>Bacteroidota</taxon>
        <taxon>Bacteroidia</taxon>
        <taxon>Bacteroidales</taxon>
        <taxon>Prevotellaceae</taxon>
        <taxon>Segatella</taxon>
    </lineage>
</organism>